<dbReference type="SUPFAM" id="SSF54403">
    <property type="entry name" value="Cystatin/monellin"/>
    <property type="match status" value="1"/>
</dbReference>
<keyword evidence="8" id="KW-1185">Reference proteome</keyword>
<name>A0A3B4E3A2_PYGNA</name>
<organism evidence="7 8">
    <name type="scientific">Pygocentrus nattereri</name>
    <name type="common">Red-bellied piranha</name>
    <dbReference type="NCBI Taxonomy" id="42514"/>
    <lineage>
        <taxon>Eukaryota</taxon>
        <taxon>Metazoa</taxon>
        <taxon>Chordata</taxon>
        <taxon>Craniata</taxon>
        <taxon>Vertebrata</taxon>
        <taxon>Euteleostomi</taxon>
        <taxon>Actinopterygii</taxon>
        <taxon>Neopterygii</taxon>
        <taxon>Teleostei</taxon>
        <taxon>Ostariophysi</taxon>
        <taxon>Characiformes</taxon>
        <taxon>Characoidei</taxon>
        <taxon>Pygocentrus</taxon>
    </lineage>
</organism>
<gene>
    <name evidence="7" type="primary">CST3</name>
</gene>
<dbReference type="GeneTree" id="ENSGT00940000154755"/>
<keyword evidence="3" id="KW-0789">Thiol protease inhibitor</keyword>
<dbReference type="GO" id="GO:0031982">
    <property type="term" value="C:vesicle"/>
    <property type="evidence" value="ECO:0007669"/>
    <property type="project" value="TreeGrafter"/>
</dbReference>
<evidence type="ECO:0000256" key="4">
    <source>
        <dbReference type="ARBA" id="ARBA00023157"/>
    </source>
</evidence>
<dbReference type="Pfam" id="PF00031">
    <property type="entry name" value="Cystatin"/>
    <property type="match status" value="1"/>
</dbReference>
<protein>
    <recommendedName>
        <fullName evidence="6">Cystatin domain-containing protein</fullName>
    </recommendedName>
</protein>
<reference evidence="7" key="2">
    <citation type="submission" date="2025-08" db="UniProtKB">
        <authorList>
            <consortium name="Ensembl"/>
        </authorList>
    </citation>
    <scope>IDENTIFICATION</scope>
</reference>
<accession>A0A3B4E3A2</accession>
<evidence type="ECO:0000313" key="8">
    <source>
        <dbReference type="Proteomes" id="UP001501920"/>
    </source>
</evidence>
<dbReference type="PROSITE" id="PS00287">
    <property type="entry name" value="CYSTATIN"/>
    <property type="match status" value="1"/>
</dbReference>
<dbReference type="STRING" id="42514.ENSPNAP00000030173"/>
<evidence type="ECO:0000256" key="3">
    <source>
        <dbReference type="ARBA" id="ARBA00022704"/>
    </source>
</evidence>
<dbReference type="InterPro" id="IPR018073">
    <property type="entry name" value="Prot_inh_cystat_CS"/>
</dbReference>
<dbReference type="Proteomes" id="UP001501920">
    <property type="component" value="Chromosome 5"/>
</dbReference>
<dbReference type="Ensembl" id="ENSPNAT00000017950.2">
    <property type="protein sequence ID" value="ENSPNAP00000030173.1"/>
    <property type="gene ID" value="ENSPNAG00000016731.2"/>
</dbReference>
<dbReference type="GO" id="GO:0005615">
    <property type="term" value="C:extracellular space"/>
    <property type="evidence" value="ECO:0007669"/>
    <property type="project" value="TreeGrafter"/>
</dbReference>
<dbReference type="AlphaFoldDB" id="A0A3B4E3A2"/>
<keyword evidence="4" id="KW-1015">Disulfide bond</keyword>
<dbReference type="CDD" id="cd00042">
    <property type="entry name" value="CY"/>
    <property type="match status" value="1"/>
</dbReference>
<feature type="domain" description="Cystatin" evidence="6">
    <location>
        <begin position="20"/>
        <end position="129"/>
    </location>
</feature>
<dbReference type="SMART" id="SM00043">
    <property type="entry name" value="CY"/>
    <property type="match status" value="1"/>
</dbReference>
<dbReference type="GO" id="GO:0004869">
    <property type="term" value="F:cysteine-type endopeptidase inhibitor activity"/>
    <property type="evidence" value="ECO:0007669"/>
    <property type="project" value="UniProtKB-KW"/>
</dbReference>
<dbReference type="OrthoDB" id="1908104at2759"/>
<dbReference type="InterPro" id="IPR046350">
    <property type="entry name" value="Cystatin_sf"/>
</dbReference>
<evidence type="ECO:0000259" key="6">
    <source>
        <dbReference type="SMART" id="SM00043"/>
    </source>
</evidence>
<dbReference type="InterPro" id="IPR000010">
    <property type="entry name" value="Cystatin_dom"/>
</dbReference>
<dbReference type="PANTHER" id="PTHR46186">
    <property type="entry name" value="CYSTATIN"/>
    <property type="match status" value="1"/>
</dbReference>
<proteinExistence type="inferred from homology"/>
<comment type="similarity">
    <text evidence="1">Belongs to the cystatin family.</text>
</comment>
<dbReference type="PANTHER" id="PTHR46186:SF2">
    <property type="entry name" value="CYSTATIN"/>
    <property type="match status" value="1"/>
</dbReference>
<feature type="signal peptide" evidence="5">
    <location>
        <begin position="1"/>
        <end position="18"/>
    </location>
</feature>
<dbReference type="FunFam" id="3.10.450.10:FF:000004">
    <property type="entry name" value="Cystatin C"/>
    <property type="match status" value="1"/>
</dbReference>
<evidence type="ECO:0000256" key="1">
    <source>
        <dbReference type="ARBA" id="ARBA00009403"/>
    </source>
</evidence>
<dbReference type="Gene3D" id="3.10.450.10">
    <property type="match status" value="1"/>
</dbReference>
<keyword evidence="5" id="KW-0732">Signal</keyword>
<evidence type="ECO:0000313" key="7">
    <source>
        <dbReference type="Ensembl" id="ENSPNAP00000030173.1"/>
    </source>
</evidence>
<reference evidence="7" key="3">
    <citation type="submission" date="2025-09" db="UniProtKB">
        <authorList>
            <consortium name="Ensembl"/>
        </authorList>
    </citation>
    <scope>IDENTIFICATION</scope>
</reference>
<reference evidence="7 8" key="1">
    <citation type="submission" date="2020-10" db="EMBL/GenBank/DDBJ databases">
        <title>Pygocentrus nattereri (red-bellied piranha) genome, fPygNat1, primary haplotype.</title>
        <authorList>
            <person name="Myers G."/>
            <person name="Meyer A."/>
            <person name="Karagic N."/>
            <person name="Pippel M."/>
            <person name="Winkler S."/>
            <person name="Tracey A."/>
            <person name="Wood J."/>
            <person name="Formenti G."/>
            <person name="Howe K."/>
            <person name="Fedrigo O."/>
            <person name="Jarvis E.D."/>
        </authorList>
    </citation>
    <scope>NUCLEOTIDE SEQUENCE [LARGE SCALE GENOMIC DNA]</scope>
</reference>
<evidence type="ECO:0000256" key="5">
    <source>
        <dbReference type="SAM" id="SignalP"/>
    </source>
</evidence>
<sequence>MFLKVVIPLAVLCLTVEGSRLVGAPMDTTLADQGAQDALRFAVAQYNGASHDMYLSKVSRVISVQKQVVSGMKYIFTVEMARTSCRKDLPQKNCPVYSNPALARRQICRLAVWSQPWKKTNVMVENTCR</sequence>
<dbReference type="GO" id="GO:0005737">
    <property type="term" value="C:cytoplasm"/>
    <property type="evidence" value="ECO:0007669"/>
    <property type="project" value="TreeGrafter"/>
</dbReference>
<keyword evidence="2" id="KW-0646">Protease inhibitor</keyword>
<evidence type="ECO:0000256" key="2">
    <source>
        <dbReference type="ARBA" id="ARBA00022690"/>
    </source>
</evidence>
<feature type="chain" id="PRO_5018672531" description="Cystatin domain-containing protein" evidence="5">
    <location>
        <begin position="19"/>
        <end position="129"/>
    </location>
</feature>
<dbReference type="OMA" id="FTIREYN"/>